<dbReference type="GO" id="GO:0006302">
    <property type="term" value="P:double-strand break repair"/>
    <property type="evidence" value="ECO:0007669"/>
    <property type="project" value="TreeGrafter"/>
</dbReference>
<dbReference type="InterPro" id="IPR042242">
    <property type="entry name" value="RecO_C"/>
</dbReference>
<dbReference type="GO" id="GO:0006310">
    <property type="term" value="P:DNA recombination"/>
    <property type="evidence" value="ECO:0007669"/>
    <property type="project" value="UniProtKB-UniRule"/>
</dbReference>
<comment type="similarity">
    <text evidence="1 7">Belongs to the RecO family.</text>
</comment>
<keyword evidence="4 7" id="KW-0233">DNA recombination</keyword>
<dbReference type="SUPFAM" id="SSF57863">
    <property type="entry name" value="ArfGap/RecO-like zinc finger"/>
    <property type="match status" value="1"/>
</dbReference>
<keyword evidence="5 7" id="KW-0234">DNA repair</keyword>
<dbReference type="Pfam" id="PF02565">
    <property type="entry name" value="RecO_C"/>
    <property type="match status" value="1"/>
</dbReference>
<name>A0A5B9R280_9BACT</name>
<proteinExistence type="inferred from homology"/>
<dbReference type="RefSeq" id="WP_068142618.1">
    <property type="nucleotide sequence ID" value="NZ_CP042914.1"/>
</dbReference>
<dbReference type="NCBIfam" id="TIGR00613">
    <property type="entry name" value="reco"/>
    <property type="match status" value="1"/>
</dbReference>
<evidence type="ECO:0000256" key="2">
    <source>
        <dbReference type="ARBA" id="ARBA00021310"/>
    </source>
</evidence>
<dbReference type="PANTHER" id="PTHR33991">
    <property type="entry name" value="DNA REPAIR PROTEIN RECO"/>
    <property type="match status" value="1"/>
</dbReference>
<sequence length="255" mass="28362">MDKSDAIVLRTIEFSETSLVVTLLTRDFGKLGTLAKGARRPKGPFEGSLDLLALCRVVLIRKAGDTLDLLTEAKLERRFRATELAYLDAHQRLQRLYAGYYVAEMIRHWTDEGDPHPELFDLTLATIQRIDGDAPLAASLLFFELQALRLLGHAPGTQQCVACGGPLPTAGAQTFGLLAGGALCDRCRRQHRETKILSAESFRVLQFLLSPEAIRPETVAEKIYGELRPLLSRYITTMLGYAPRMSRYLPTSVDT</sequence>
<dbReference type="SUPFAM" id="SSF50249">
    <property type="entry name" value="Nucleic acid-binding proteins"/>
    <property type="match status" value="1"/>
</dbReference>
<gene>
    <name evidence="7 9" type="primary">recO</name>
    <name evidence="9" type="ORF">UC8_23500</name>
</gene>
<feature type="domain" description="DNA replication/recombination mediator RecO N-terminal" evidence="8">
    <location>
        <begin position="3"/>
        <end position="77"/>
    </location>
</feature>
<evidence type="ECO:0000313" key="10">
    <source>
        <dbReference type="Proteomes" id="UP000325286"/>
    </source>
</evidence>
<dbReference type="Pfam" id="PF11967">
    <property type="entry name" value="RecO_N"/>
    <property type="match status" value="1"/>
</dbReference>
<evidence type="ECO:0000256" key="4">
    <source>
        <dbReference type="ARBA" id="ARBA00023172"/>
    </source>
</evidence>
<reference evidence="9 10" key="1">
    <citation type="submission" date="2019-08" db="EMBL/GenBank/DDBJ databases">
        <title>Deep-cultivation of Planctomycetes and their phenomic and genomic characterization uncovers novel biology.</title>
        <authorList>
            <person name="Wiegand S."/>
            <person name="Jogler M."/>
            <person name="Boedeker C."/>
            <person name="Pinto D."/>
            <person name="Vollmers J."/>
            <person name="Rivas-Marin E."/>
            <person name="Kohn T."/>
            <person name="Peeters S.H."/>
            <person name="Heuer A."/>
            <person name="Rast P."/>
            <person name="Oberbeckmann S."/>
            <person name="Bunk B."/>
            <person name="Jeske O."/>
            <person name="Meyerdierks A."/>
            <person name="Storesund J.E."/>
            <person name="Kallscheuer N."/>
            <person name="Luecker S."/>
            <person name="Lage O.M."/>
            <person name="Pohl T."/>
            <person name="Merkel B.J."/>
            <person name="Hornburger P."/>
            <person name="Mueller R.-W."/>
            <person name="Bruemmer F."/>
            <person name="Labrenz M."/>
            <person name="Spormann A.M."/>
            <person name="Op den Camp H."/>
            <person name="Overmann J."/>
            <person name="Amann R."/>
            <person name="Jetten M.S.M."/>
            <person name="Mascher T."/>
            <person name="Medema M.H."/>
            <person name="Devos D.P."/>
            <person name="Kaster A.-K."/>
            <person name="Ovreas L."/>
            <person name="Rohde M."/>
            <person name="Galperin M.Y."/>
            <person name="Jogler C."/>
        </authorList>
    </citation>
    <scope>NUCLEOTIDE SEQUENCE [LARGE SCALE GENOMIC DNA]</scope>
    <source>
        <strain evidence="9 10">UC8</strain>
    </source>
</reference>
<dbReference type="InterPro" id="IPR012340">
    <property type="entry name" value="NA-bd_OB-fold"/>
</dbReference>
<dbReference type="HAMAP" id="MF_00201">
    <property type="entry name" value="RecO"/>
    <property type="match status" value="1"/>
</dbReference>
<evidence type="ECO:0000256" key="3">
    <source>
        <dbReference type="ARBA" id="ARBA00022763"/>
    </source>
</evidence>
<dbReference type="PANTHER" id="PTHR33991:SF1">
    <property type="entry name" value="DNA REPAIR PROTEIN RECO"/>
    <property type="match status" value="1"/>
</dbReference>
<dbReference type="OrthoDB" id="9797083at2"/>
<evidence type="ECO:0000256" key="6">
    <source>
        <dbReference type="ARBA" id="ARBA00033409"/>
    </source>
</evidence>
<dbReference type="Gene3D" id="1.20.1440.120">
    <property type="entry name" value="Recombination protein O, C-terminal domain"/>
    <property type="match status" value="1"/>
</dbReference>
<evidence type="ECO:0000256" key="1">
    <source>
        <dbReference type="ARBA" id="ARBA00007452"/>
    </source>
</evidence>
<comment type="function">
    <text evidence="7">Involved in DNA repair and RecF pathway recombination.</text>
</comment>
<dbReference type="Gene3D" id="2.40.50.140">
    <property type="entry name" value="Nucleic acid-binding proteins"/>
    <property type="match status" value="1"/>
</dbReference>
<evidence type="ECO:0000256" key="5">
    <source>
        <dbReference type="ARBA" id="ARBA00023204"/>
    </source>
</evidence>
<dbReference type="Proteomes" id="UP000325286">
    <property type="component" value="Chromosome"/>
</dbReference>
<dbReference type="GO" id="GO:0043590">
    <property type="term" value="C:bacterial nucleoid"/>
    <property type="evidence" value="ECO:0007669"/>
    <property type="project" value="TreeGrafter"/>
</dbReference>
<accession>A0A5B9R280</accession>
<dbReference type="InterPro" id="IPR037278">
    <property type="entry name" value="ARFGAP/RecO"/>
</dbReference>
<keyword evidence="10" id="KW-1185">Reference proteome</keyword>
<keyword evidence="3 7" id="KW-0227">DNA damage</keyword>
<evidence type="ECO:0000256" key="7">
    <source>
        <dbReference type="HAMAP-Rule" id="MF_00201"/>
    </source>
</evidence>
<protein>
    <recommendedName>
        <fullName evidence="2 7">DNA repair protein RecO</fullName>
    </recommendedName>
    <alternativeName>
        <fullName evidence="6 7">Recombination protein O</fullName>
    </alternativeName>
</protein>
<evidence type="ECO:0000259" key="8">
    <source>
        <dbReference type="Pfam" id="PF11967"/>
    </source>
</evidence>
<dbReference type="KEGG" id="rul:UC8_23500"/>
<dbReference type="EMBL" id="CP042914">
    <property type="protein sequence ID" value="QEG40341.1"/>
    <property type="molecule type" value="Genomic_DNA"/>
</dbReference>
<dbReference type="InterPro" id="IPR003717">
    <property type="entry name" value="RecO"/>
</dbReference>
<organism evidence="9 10">
    <name type="scientific">Roseimaritima ulvae</name>
    <dbReference type="NCBI Taxonomy" id="980254"/>
    <lineage>
        <taxon>Bacteria</taxon>
        <taxon>Pseudomonadati</taxon>
        <taxon>Planctomycetota</taxon>
        <taxon>Planctomycetia</taxon>
        <taxon>Pirellulales</taxon>
        <taxon>Pirellulaceae</taxon>
        <taxon>Roseimaritima</taxon>
    </lineage>
</organism>
<dbReference type="InterPro" id="IPR022572">
    <property type="entry name" value="DNA_rep/recomb_RecO_N"/>
</dbReference>
<evidence type="ECO:0000313" key="9">
    <source>
        <dbReference type="EMBL" id="QEG40341.1"/>
    </source>
</evidence>
<dbReference type="AlphaFoldDB" id="A0A5B9R280"/>